<accession>A0ACC4DJ27</accession>
<organism evidence="1 2">
    <name type="scientific">Purpureocillium lilacinum</name>
    <name type="common">Paecilomyces lilacinus</name>
    <dbReference type="NCBI Taxonomy" id="33203"/>
    <lineage>
        <taxon>Eukaryota</taxon>
        <taxon>Fungi</taxon>
        <taxon>Dikarya</taxon>
        <taxon>Ascomycota</taxon>
        <taxon>Pezizomycotina</taxon>
        <taxon>Sordariomycetes</taxon>
        <taxon>Hypocreomycetidae</taxon>
        <taxon>Hypocreales</taxon>
        <taxon>Ophiocordycipitaceae</taxon>
        <taxon>Purpureocillium</taxon>
    </lineage>
</organism>
<protein>
    <submittedName>
        <fullName evidence="1">Uncharacterized protein</fullName>
    </submittedName>
</protein>
<comment type="caution">
    <text evidence="1">The sequence shown here is derived from an EMBL/GenBank/DDBJ whole genome shotgun (WGS) entry which is preliminary data.</text>
</comment>
<dbReference type="EMBL" id="JBGNUJ010000009">
    <property type="protein sequence ID" value="KAL3955862.1"/>
    <property type="molecule type" value="Genomic_DNA"/>
</dbReference>
<sequence length="137" mass="14928">MTLVSSLWAAPWALGMSPTIGAAATPSCSVNVAYGHQLQDYSQNNNWVVWVEGNDACPNRQVLVPVVFGALENGPCDSEFTFNNCACHFEDCGPWWVLTPGRLVCEGITLPCQDTKLEKIHCHGGEHDIIKHGKCIS</sequence>
<dbReference type="Proteomes" id="UP001638806">
    <property type="component" value="Unassembled WGS sequence"/>
</dbReference>
<evidence type="ECO:0000313" key="2">
    <source>
        <dbReference type="Proteomes" id="UP001638806"/>
    </source>
</evidence>
<proteinExistence type="predicted"/>
<keyword evidence="2" id="KW-1185">Reference proteome</keyword>
<reference evidence="1" key="1">
    <citation type="submission" date="2024-12" db="EMBL/GenBank/DDBJ databases">
        <title>Comparative genomics and development of molecular markers within Purpureocillium lilacinum and among Purpureocillium species.</title>
        <authorList>
            <person name="Yeh Z.-Y."/>
            <person name="Ni N.-T."/>
            <person name="Lo P.-H."/>
            <person name="Mushyakhwo K."/>
            <person name="Lin C.-F."/>
            <person name="Nai Y.-S."/>
        </authorList>
    </citation>
    <scope>NUCLEOTIDE SEQUENCE</scope>
    <source>
        <strain evidence="1">NCHU-NPUST-175</strain>
    </source>
</reference>
<gene>
    <name evidence="1" type="ORF">ACCO45_009881</name>
</gene>
<evidence type="ECO:0000313" key="1">
    <source>
        <dbReference type="EMBL" id="KAL3955862.1"/>
    </source>
</evidence>
<name>A0ACC4DJ27_PURLI</name>